<reference evidence="4" key="1">
    <citation type="submission" date="2012-02" db="EMBL/GenBank/DDBJ databases">
        <title>Genome sequencing of Giardia lamblia Genotypes A2 and B isolates (DH and GS) and comparative analysis with the genomes of Genotypes A1 and E (WB and Pig).</title>
        <authorList>
            <person name="Adam R."/>
            <person name="Dahlstrom E."/>
            <person name="Martens C."/>
            <person name="Bruno D."/>
            <person name="Barbian K."/>
            <person name="Porcella S.F."/>
            <person name="Nash T."/>
        </authorList>
    </citation>
    <scope>NUCLEOTIDE SEQUENCE</scope>
    <source>
        <strain evidence="4">GS</strain>
    </source>
</reference>
<feature type="compositionally biased region" description="Basic and acidic residues" evidence="1">
    <location>
        <begin position="640"/>
        <end position="649"/>
    </location>
</feature>
<dbReference type="VEuPathDB" id="GiardiaDB:QR46_2236"/>
<feature type="region of interest" description="Disordered" evidence="1">
    <location>
        <begin position="435"/>
        <end position="482"/>
    </location>
</feature>
<dbReference type="AlphaFoldDB" id="V6TX98"/>
<feature type="compositionally biased region" description="Basic and acidic residues" evidence="1">
    <location>
        <begin position="656"/>
        <end position="665"/>
    </location>
</feature>
<feature type="region of interest" description="Disordered" evidence="1">
    <location>
        <begin position="693"/>
        <end position="737"/>
    </location>
</feature>
<dbReference type="VEuPathDB" id="GiardiaDB:GL50803_0086680"/>
<sequence>MLLSFPIQPLRLRHLKSHQLLVQLTKYWQTKGKSPEDEECKFCNEARASAEILEQTHTDSSIALQEYQRYCAMVSSAHSLTKWNNNIALRLTIENHPNVWQIDAMDATEYQSADLYNDIFSSFYSSFAILFNACSTQISADVEALNIALPRSRFLFKTILELSDIIRASFAYYRFDETLNTKLVRCLCSDAFDALFSLVDLSMTELLLMTDVNRIAQGTSLDMQEFLSTISLYTNISTSLQHQLSSMHDCDAIFLSIQQDLSVRTPLLLAYFYCSSAKAMAATEDLSSAAAYVNKANSLLKQCSIKDDTSAVNLNQASQSGNVSLAIQSLQNDIASIMEKCDAVAVVDIPSPPLLSREHVREILLTDDADYEALDHYRLLLNWNHEKSQLVFTPPAKDSIGSFDAAIDDIDFENTQGDPKSTQEELDLADEKILSSKSNSISNGTNQELSVQNEEGDAMRESSWDTHPSDAASSKSPQPSILHIEHTPATNGLSVKGEHSIDLLETPSIELPNLTIEKPSKVPTPTFTNSLVERVALGDVPTDRDPGSKVPSIEGVPLPRAVPNISEPDYNNESGRPEEQLPLDLLSDNFNSVPFIHEPAAAKSDTLDNHPAPAQNLVEASPSDKSLHAPNGQEEVSLDEVPRSQDSQDMHAISNDSKEPPSDFYRETFSTATDANQNVTLQDSLPVIENRLPSTSHLSRDDSPDGMTTKDLICSNGEHDSPEQSSIEIGEPDDNGSRQTTLLDEIAIGMQQSTQNECCIEGSSRITEPVRETERELDIIVNEMNGAQSDDSLKISSNTSLHSSGNEVVISRLSPSSVKPNSVVTLSTPLNADQPAATVDVNAVIAEKINPEEAMNVAAPVFMANMRSISLGSKSNLAENALSYCEEVSLHQSVNSSCVNNIVLSIGSGASLSTSADSIRKFLSDSQTSLGMNQSLSLSHSYIDKARIRTKMRLLQSRAERAILIVLLITFVIAIVCTL</sequence>
<name>V6TX98_GIAIN</name>
<keyword evidence="2" id="KW-0472">Membrane</keyword>
<protein>
    <submittedName>
        <fullName evidence="3">Uncharacterized protein</fullName>
    </submittedName>
</protein>
<feature type="region of interest" description="Disordered" evidence="1">
    <location>
        <begin position="602"/>
        <end position="665"/>
    </location>
</feature>
<feature type="transmembrane region" description="Helical" evidence="2">
    <location>
        <begin position="962"/>
        <end position="978"/>
    </location>
</feature>
<feature type="compositionally biased region" description="Polar residues" evidence="1">
    <location>
        <begin position="444"/>
        <end position="453"/>
    </location>
</feature>
<dbReference type="VEuPathDB" id="GiardiaDB:DHA2_150310"/>
<dbReference type="VEuPathDB" id="GiardiaDB:GL50581_3172"/>
<evidence type="ECO:0000313" key="3">
    <source>
        <dbReference type="EMBL" id="ESU43199.1"/>
    </source>
</evidence>
<evidence type="ECO:0000256" key="1">
    <source>
        <dbReference type="SAM" id="MobiDB-lite"/>
    </source>
</evidence>
<dbReference type="OrthoDB" id="10258672at2759"/>
<proteinExistence type="predicted"/>
<keyword evidence="2" id="KW-0812">Transmembrane</keyword>
<keyword evidence="2" id="KW-1133">Transmembrane helix</keyword>
<dbReference type="Proteomes" id="UP000018040">
    <property type="component" value="Unassembled WGS sequence"/>
</dbReference>
<dbReference type="EMBL" id="AHHH01000056">
    <property type="protein sequence ID" value="ESU43199.1"/>
    <property type="molecule type" value="Genomic_DNA"/>
</dbReference>
<gene>
    <name evidence="3" type="ORF">GSB_152798</name>
</gene>
<feature type="compositionally biased region" description="Basic and acidic residues" evidence="1">
    <location>
        <begin position="457"/>
        <end position="468"/>
    </location>
</feature>
<reference evidence="3 4" key="2">
    <citation type="journal article" date="2013" name="Genome Biol. Evol.">
        <title>Genome sequencing of Giardia lamblia genotypes A2 and B isolates (DH and GS) and comparative analysis with the genomes of genotypes A1 and E (WB and Pig).</title>
        <authorList>
            <person name="Adam R.D."/>
            <person name="Dahlstrom E.W."/>
            <person name="Martens C.A."/>
            <person name="Bruno D.P."/>
            <person name="Barbian K.D."/>
            <person name="Ricklefs S.M."/>
            <person name="Hernandez M.M."/>
            <person name="Narla N.P."/>
            <person name="Patel R.B."/>
            <person name="Porcella S.F."/>
            <person name="Nash T.E."/>
        </authorList>
    </citation>
    <scope>NUCLEOTIDE SEQUENCE [LARGE SCALE GENOMIC DNA]</scope>
    <source>
        <strain evidence="3 4">GS</strain>
    </source>
</reference>
<accession>V6TX98</accession>
<comment type="caution">
    <text evidence="3">The sequence shown here is derived from an EMBL/GenBank/DDBJ whole genome shotgun (WGS) entry which is preliminary data.</text>
</comment>
<feature type="region of interest" description="Disordered" evidence="1">
    <location>
        <begin position="539"/>
        <end position="579"/>
    </location>
</feature>
<evidence type="ECO:0000313" key="4">
    <source>
        <dbReference type="Proteomes" id="UP000018040"/>
    </source>
</evidence>
<evidence type="ECO:0000256" key="2">
    <source>
        <dbReference type="SAM" id="Phobius"/>
    </source>
</evidence>
<organism evidence="3 4">
    <name type="scientific">Giardia intestinalis</name>
    <name type="common">Giardia lamblia</name>
    <dbReference type="NCBI Taxonomy" id="5741"/>
    <lineage>
        <taxon>Eukaryota</taxon>
        <taxon>Metamonada</taxon>
        <taxon>Diplomonadida</taxon>
        <taxon>Hexamitidae</taxon>
        <taxon>Giardiinae</taxon>
        <taxon>Giardia</taxon>
    </lineage>
</organism>